<proteinExistence type="predicted"/>
<name>A0A9D1MFE8_9FIRM</name>
<gene>
    <name evidence="1" type="ORF">IAC57_04130</name>
</gene>
<feature type="non-terminal residue" evidence="1">
    <location>
        <position position="1"/>
    </location>
</feature>
<evidence type="ECO:0000313" key="1">
    <source>
        <dbReference type="EMBL" id="HIU59274.1"/>
    </source>
</evidence>
<sequence length="183" mass="20576">YPSTMMTLTYNVGMDDASAWFAGRAYNQFDNVYYIAYATEVSIGMEDYEKIDRYGSKFIEDESFGEYCAQVDADMAGVGGSYAQYIYGQVSVAKYALGKRQEGVELAFSVNREGFPERNAAAAVLMNALLRNTEEDKPYIEDMLARMRAMLAQQESAQTFPDADLDYLKTMINLTETRMDGLS</sequence>
<evidence type="ECO:0000313" key="2">
    <source>
        <dbReference type="Proteomes" id="UP000824081"/>
    </source>
</evidence>
<comment type="caution">
    <text evidence="1">The sequence shown here is derived from an EMBL/GenBank/DDBJ whole genome shotgun (WGS) entry which is preliminary data.</text>
</comment>
<dbReference type="EMBL" id="DVMZ01000107">
    <property type="protein sequence ID" value="HIU59274.1"/>
    <property type="molecule type" value="Genomic_DNA"/>
</dbReference>
<accession>A0A9D1MFE8</accession>
<reference evidence="1" key="1">
    <citation type="submission" date="2020-10" db="EMBL/GenBank/DDBJ databases">
        <authorList>
            <person name="Gilroy R."/>
        </authorList>
    </citation>
    <scope>NUCLEOTIDE SEQUENCE</scope>
    <source>
        <strain evidence="1">11687</strain>
    </source>
</reference>
<protein>
    <submittedName>
        <fullName evidence="1">Uncharacterized protein</fullName>
    </submittedName>
</protein>
<reference evidence="1" key="2">
    <citation type="journal article" date="2021" name="PeerJ">
        <title>Extensive microbial diversity within the chicken gut microbiome revealed by metagenomics and culture.</title>
        <authorList>
            <person name="Gilroy R."/>
            <person name="Ravi A."/>
            <person name="Getino M."/>
            <person name="Pursley I."/>
            <person name="Horton D.L."/>
            <person name="Alikhan N.F."/>
            <person name="Baker D."/>
            <person name="Gharbi K."/>
            <person name="Hall N."/>
            <person name="Watson M."/>
            <person name="Adriaenssens E.M."/>
            <person name="Foster-Nyarko E."/>
            <person name="Jarju S."/>
            <person name="Secka A."/>
            <person name="Antonio M."/>
            <person name="Oren A."/>
            <person name="Chaudhuri R.R."/>
            <person name="La Ragione R."/>
            <person name="Hildebrand F."/>
            <person name="Pallen M.J."/>
        </authorList>
    </citation>
    <scope>NUCLEOTIDE SEQUENCE</scope>
    <source>
        <strain evidence="1">11687</strain>
    </source>
</reference>
<organism evidence="1 2">
    <name type="scientific">Candidatus Scatosoma pullistercoris</name>
    <dbReference type="NCBI Taxonomy" id="2840934"/>
    <lineage>
        <taxon>Bacteria</taxon>
        <taxon>Bacillati</taxon>
        <taxon>Bacillota</taxon>
        <taxon>Clostridia</taxon>
        <taxon>Candidatus Scatosoma</taxon>
    </lineage>
</organism>
<dbReference type="Proteomes" id="UP000824081">
    <property type="component" value="Unassembled WGS sequence"/>
</dbReference>
<dbReference type="AlphaFoldDB" id="A0A9D1MFE8"/>